<evidence type="ECO:0000256" key="4">
    <source>
        <dbReference type="SAM" id="MobiDB-lite"/>
    </source>
</evidence>
<evidence type="ECO:0000313" key="8">
    <source>
        <dbReference type="Proteomes" id="UP000005801"/>
    </source>
</evidence>
<dbReference type="eggNOG" id="COG3501">
    <property type="taxonomic scope" value="Bacteria"/>
</dbReference>
<dbReference type="Proteomes" id="UP000005801">
    <property type="component" value="Unassembled WGS sequence"/>
</dbReference>
<comment type="similarity">
    <text evidence="2">Belongs to the VgrG protein family.</text>
</comment>
<reference evidence="7 8" key="1">
    <citation type="submission" date="2007-06" db="EMBL/GenBank/DDBJ databases">
        <authorList>
            <person name="Shimkets L."/>
            <person name="Ferriera S."/>
            <person name="Johnson J."/>
            <person name="Kravitz S."/>
            <person name="Beeson K."/>
            <person name="Sutton G."/>
            <person name="Rogers Y.-H."/>
            <person name="Friedman R."/>
            <person name="Frazier M."/>
            <person name="Venter J.C."/>
        </authorList>
    </citation>
    <scope>NUCLEOTIDE SEQUENCE [LARGE SCALE GENOMIC DNA]</scope>
    <source>
        <strain evidence="7 8">SIR-1</strain>
    </source>
</reference>
<dbReference type="Gene3D" id="2.40.50.230">
    <property type="entry name" value="Gp5 N-terminal domain"/>
    <property type="match status" value="1"/>
</dbReference>
<keyword evidence="3" id="KW-0964">Secreted</keyword>
<name>A6GKL4_9BACT</name>
<proteinExistence type="inferred from homology"/>
<dbReference type="InterPro" id="IPR054030">
    <property type="entry name" value="Gp5_Vgr_C"/>
</dbReference>
<feature type="domain" description="Gp5/Type VI secretion system Vgr C-terminal trimerisation" evidence="6">
    <location>
        <begin position="475"/>
        <end position="586"/>
    </location>
</feature>
<dbReference type="InterPro" id="IPR017847">
    <property type="entry name" value="T6SS_RhsGE_Vgr_subset"/>
</dbReference>
<evidence type="ECO:0000256" key="1">
    <source>
        <dbReference type="ARBA" id="ARBA00004613"/>
    </source>
</evidence>
<evidence type="ECO:0000259" key="5">
    <source>
        <dbReference type="Pfam" id="PF04717"/>
    </source>
</evidence>
<dbReference type="InterPro" id="IPR006533">
    <property type="entry name" value="T6SS_Vgr_RhsGE"/>
</dbReference>
<dbReference type="Gene3D" id="3.55.50.10">
    <property type="entry name" value="Baseplate protein-like domains"/>
    <property type="match status" value="1"/>
</dbReference>
<keyword evidence="8" id="KW-1185">Reference proteome</keyword>
<accession>A6GKL4</accession>
<sequence>MPALPPVEYLVSFVDGPGAEWQLLRFVCDEEIDGGCRIMVELAIVDFDEDLDGLLGATLNLEAWRGEVEAHFFGVVHHVELLGHAEHRCILLVHAMSAFELCEQRVHSRIFQEKSVVDIVQEVLDEALGEYGRSVELGALSRGQSPREYCVQYLESDFDFVRRLLEEEGISYYFAHDPGAGHEVMTLCDANDQYPAAANIDGSDEFPLIERAPDLVTLESVQSLEWSQRLTRTASLRQDFDWLSPGAVLSSTAGEADARGRTRRAFVHGLRRYHADDLGERAQDRVEAGAMDSSTAFVVSNALALRPGMRFRSDAHADDGCPGEYIIRSLHHEGGGDIQGGLGEDEQVRYANELRCLDAELPLRPPVRTPKPRIHGAQTATVVGGGEIHTDAHGRIQVQFHWEEGAGFAEGASCWVRCAQSWAGPSWGAQFIPRVGMEVVVDFLDGNPDRPLVVGCVYNGEHAPPFELPGNSTQSGWRTNSSPGGGGSNELRFEDAAGIEQIYIHGQKDWLVEIENDTARHTGNDELHTVGHDYDKRVDNNQSETVAVDKSISVGSNHTETIGATMSLTVGTSQTVTIGTTQTISVGTALTETVGATATQLVAAAKTTTVGGAFTIAVGAAMSTAVGAASTEVVAGAKSVAVGATSDHTVAGSYSLGASTISHSAKTSLQLSAGTELMGKGEKKVAFTSDGPIESKAKTKYTVDAGDEFTITCGSSSLTMKKNGTIEIKGKTITINGSSKLNLKGGKIHEN</sequence>
<dbReference type="AlphaFoldDB" id="A6GKL4"/>
<feature type="domain" description="Gp5/Type VI secretion system Vgr protein OB-fold" evidence="5">
    <location>
        <begin position="389"/>
        <end position="458"/>
    </location>
</feature>
<dbReference type="STRING" id="391625.PPSIR1_42397"/>
<dbReference type="NCBIfam" id="TIGR03361">
    <property type="entry name" value="VI_Rhs_Vgr"/>
    <property type="match status" value="1"/>
</dbReference>
<dbReference type="NCBIfam" id="TIGR01646">
    <property type="entry name" value="vgr_GE"/>
    <property type="match status" value="1"/>
</dbReference>
<dbReference type="GO" id="GO:0005576">
    <property type="term" value="C:extracellular region"/>
    <property type="evidence" value="ECO:0007669"/>
    <property type="project" value="UniProtKB-SubCell"/>
</dbReference>
<dbReference type="RefSeq" id="WP_006977250.1">
    <property type="nucleotide sequence ID" value="NZ_ABCS01000206.1"/>
</dbReference>
<feature type="region of interest" description="Disordered" evidence="4">
    <location>
        <begin position="468"/>
        <end position="488"/>
    </location>
</feature>
<dbReference type="SUPFAM" id="SSF69279">
    <property type="entry name" value="Phage tail proteins"/>
    <property type="match status" value="2"/>
</dbReference>
<dbReference type="SUPFAM" id="SSF69349">
    <property type="entry name" value="Phage fibre proteins"/>
    <property type="match status" value="1"/>
</dbReference>
<protein>
    <submittedName>
        <fullName evidence="7">Rhs element Vgr family protein</fullName>
    </submittedName>
</protein>
<dbReference type="InterPro" id="IPR037026">
    <property type="entry name" value="Vgr_OB-fold_dom_sf"/>
</dbReference>
<dbReference type="InterPro" id="IPR050708">
    <property type="entry name" value="T6SS_VgrG/RHS"/>
</dbReference>
<dbReference type="PANTHER" id="PTHR32305:SF15">
    <property type="entry name" value="PROTEIN RHSA-RELATED"/>
    <property type="match status" value="1"/>
</dbReference>
<dbReference type="SUPFAM" id="SSF69255">
    <property type="entry name" value="gp5 N-terminal domain-like"/>
    <property type="match status" value="1"/>
</dbReference>
<dbReference type="PANTHER" id="PTHR32305">
    <property type="match status" value="1"/>
</dbReference>
<evidence type="ECO:0000259" key="6">
    <source>
        <dbReference type="Pfam" id="PF22178"/>
    </source>
</evidence>
<organism evidence="7 8">
    <name type="scientific">Plesiocystis pacifica SIR-1</name>
    <dbReference type="NCBI Taxonomy" id="391625"/>
    <lineage>
        <taxon>Bacteria</taxon>
        <taxon>Pseudomonadati</taxon>
        <taxon>Myxococcota</taxon>
        <taxon>Polyangia</taxon>
        <taxon>Nannocystales</taxon>
        <taxon>Nannocystaceae</taxon>
        <taxon>Plesiocystis</taxon>
    </lineage>
</organism>
<dbReference type="Pfam" id="PF05954">
    <property type="entry name" value="Phage_GPD"/>
    <property type="match status" value="1"/>
</dbReference>
<feature type="compositionally biased region" description="Polar residues" evidence="4">
    <location>
        <begin position="470"/>
        <end position="482"/>
    </location>
</feature>
<dbReference type="Pfam" id="PF22178">
    <property type="entry name" value="Gp5_trimer_C"/>
    <property type="match status" value="1"/>
</dbReference>
<comment type="subcellular location">
    <subcellularLocation>
        <location evidence="1">Secreted</location>
    </subcellularLocation>
</comment>
<comment type="caution">
    <text evidence="7">The sequence shown here is derived from an EMBL/GenBank/DDBJ whole genome shotgun (WGS) entry which is preliminary data.</text>
</comment>
<gene>
    <name evidence="7" type="ORF">PPSIR1_42397</name>
</gene>
<dbReference type="EMBL" id="ABCS01000206">
    <property type="protein sequence ID" value="EDM73592.1"/>
    <property type="molecule type" value="Genomic_DNA"/>
</dbReference>
<dbReference type="Pfam" id="PF04717">
    <property type="entry name" value="Phage_base_V"/>
    <property type="match status" value="1"/>
</dbReference>
<evidence type="ECO:0000256" key="2">
    <source>
        <dbReference type="ARBA" id="ARBA00005558"/>
    </source>
</evidence>
<dbReference type="Gene3D" id="2.30.110.50">
    <property type="match status" value="1"/>
</dbReference>
<evidence type="ECO:0000313" key="7">
    <source>
        <dbReference type="EMBL" id="EDM73592.1"/>
    </source>
</evidence>
<dbReference type="InterPro" id="IPR006531">
    <property type="entry name" value="Gp5/Vgr_OB"/>
</dbReference>
<dbReference type="Gene3D" id="4.10.220.110">
    <property type="match status" value="1"/>
</dbReference>
<evidence type="ECO:0000256" key="3">
    <source>
        <dbReference type="ARBA" id="ARBA00022525"/>
    </source>
</evidence>